<evidence type="ECO:0000313" key="4">
    <source>
        <dbReference type="EMBL" id="KAL3870528.1"/>
    </source>
</evidence>
<dbReference type="Gene3D" id="3.30.830.10">
    <property type="entry name" value="Metalloenzyme, LuxS/M16 peptidase-like"/>
    <property type="match status" value="4"/>
</dbReference>
<evidence type="ECO:0000259" key="1">
    <source>
        <dbReference type="Pfam" id="PF00675"/>
    </source>
</evidence>
<gene>
    <name evidence="4" type="ORF">ACJMK2_038582</name>
</gene>
<dbReference type="InterPro" id="IPR011249">
    <property type="entry name" value="Metalloenz_LuxS/M16"/>
</dbReference>
<dbReference type="FunFam" id="3.30.830.10:FF:000015">
    <property type="entry name" value="Putative zinc metalloprotease"/>
    <property type="match status" value="1"/>
</dbReference>
<dbReference type="InterPro" id="IPR011765">
    <property type="entry name" value="Pept_M16_N"/>
</dbReference>
<protein>
    <recommendedName>
        <fullName evidence="6">Presequence protease, mitochondrial</fullName>
    </recommendedName>
</protein>
<dbReference type="InterPro" id="IPR013578">
    <property type="entry name" value="Peptidase_M16C_assoc"/>
</dbReference>
<evidence type="ECO:0008006" key="6">
    <source>
        <dbReference type="Google" id="ProtNLM"/>
    </source>
</evidence>
<dbReference type="Pfam" id="PF00675">
    <property type="entry name" value="Peptidase_M16"/>
    <property type="match status" value="1"/>
</dbReference>
<evidence type="ECO:0000259" key="3">
    <source>
        <dbReference type="Pfam" id="PF08367"/>
    </source>
</evidence>
<dbReference type="PANTHER" id="PTHR43016:SF16">
    <property type="entry name" value="METALLOPROTEASE, PUTATIVE (AFU_ORTHOLOGUE AFUA_4G07610)-RELATED"/>
    <property type="match status" value="1"/>
</dbReference>
<comment type="caution">
    <text evidence="4">The sequence shown here is derived from an EMBL/GenBank/DDBJ whole genome shotgun (WGS) entry which is preliminary data.</text>
</comment>
<dbReference type="Pfam" id="PF08367">
    <property type="entry name" value="M16C_assoc"/>
    <property type="match status" value="1"/>
</dbReference>
<dbReference type="InterPro" id="IPR007863">
    <property type="entry name" value="Peptidase_M16_C"/>
</dbReference>
<feature type="domain" description="Peptidase M16 N-terminal" evidence="1">
    <location>
        <begin position="53"/>
        <end position="143"/>
    </location>
</feature>
<dbReference type="EMBL" id="JBJQND010000007">
    <property type="protein sequence ID" value="KAL3870528.1"/>
    <property type="molecule type" value="Genomic_DNA"/>
</dbReference>
<accession>A0ABD3WBC1</accession>
<sequence>MEPSCSNFECQYSVKGDGDIPIIKYKSTKTGLTVFIADVEGPIVNGYICLATEAHDDDGLPHTLEHLVFMGSEDFPYKGVLDLLANRCLASGTNAWTDVDHTCYTMTTAGSEGFLNLLPVYLEHILYPTLTESAYITEVHHVNGEGENAGVVYCEMQARENTDESRCHLEMIRDMYPGYCGYKSETGGIMKNLRESTSHAKVCAYHKAFYRPDNLSVIITGHVEPDKVFAALQPLEEKIVSKGPLPPFSRPWQSQVPPLKASVIKTVPYPSDNESHGMVKVAWRGPKAKDQFTFTSLHVLFDYLHDSPISPLQRDFVELEDPYCSKVHCGMMENSECCIYISFQNILKEKLFQIYPRLTDLLNKLATGQEKIDMTRMYNVIHRKILERLSSVEDHPHDTVAHVLIGDFLFGNAKEDLETRTSVISMLKQMKSKPDQFWVDLLVCFFINKPHVVITGEPSKALMEEMGKTEAERVALQQKALGEDGLKKMEEILEKATEENEKEPPDSIITDITVPDVSKIYFHPISPYSSHRKDAANINPNFPLADIPFQFQLDDIHTNFVQISALLDSSGVPQELKYYLPLFCEVLFESPVIRNGVLISHEEVIQLLQADTLMTAASLGIQGETFSCGSVPQVVQVLLKVELEKYEKGVAWLKDLLYNIKFTAERLKIVAKRMSNDIAEYKNKGYTVVRTLLKSIIFSKDCNHAISSMLKQQTFLQQILQQLDEEPEMVESRMNQLLQVLTCNLTIHMSADTTRLAAEHPLPHKVWTDIIPKTHQFISDRCAMKKTSDFVIPLESSLEKQIIVGVGSVESSYLIQAVPCIDSYSHPDIPAIMVFIQYLTQLEGPMWRQIRGLGLSYHYSMFMQPESGLLYFLLAKSTHIVNAFKEARDIVKGYAKGETDFNEIELESAKSSLTFEVIEKEKTVSEASQESLLSYYRGVSHTYNRDLLKTISKVSIADLQRVGEKYMAPLFDVSQIRCAVCCHPSKVEEISEEFKELSIELKVLYSLEEDFLCRL</sequence>
<feature type="domain" description="Peptidase M16 C-terminal" evidence="2">
    <location>
        <begin position="199"/>
        <end position="318"/>
    </location>
</feature>
<keyword evidence="5" id="KW-1185">Reference proteome</keyword>
<dbReference type="Pfam" id="PF05193">
    <property type="entry name" value="Peptidase_M16_C"/>
    <property type="match status" value="1"/>
</dbReference>
<proteinExistence type="predicted"/>
<dbReference type="AlphaFoldDB" id="A0ABD3WBC1"/>
<evidence type="ECO:0000313" key="5">
    <source>
        <dbReference type="Proteomes" id="UP001634394"/>
    </source>
</evidence>
<reference evidence="4 5" key="1">
    <citation type="submission" date="2024-11" db="EMBL/GenBank/DDBJ databases">
        <title>Chromosome-level genome assembly of the freshwater bivalve Anodonta woodiana.</title>
        <authorList>
            <person name="Chen X."/>
        </authorList>
    </citation>
    <scope>NUCLEOTIDE SEQUENCE [LARGE SCALE GENOMIC DNA]</scope>
    <source>
        <strain evidence="4">MN2024</strain>
        <tissue evidence="4">Gills</tissue>
    </source>
</reference>
<organism evidence="4 5">
    <name type="scientific">Sinanodonta woodiana</name>
    <name type="common">Chinese pond mussel</name>
    <name type="synonym">Anodonta woodiana</name>
    <dbReference type="NCBI Taxonomy" id="1069815"/>
    <lineage>
        <taxon>Eukaryota</taxon>
        <taxon>Metazoa</taxon>
        <taxon>Spiralia</taxon>
        <taxon>Lophotrochozoa</taxon>
        <taxon>Mollusca</taxon>
        <taxon>Bivalvia</taxon>
        <taxon>Autobranchia</taxon>
        <taxon>Heteroconchia</taxon>
        <taxon>Palaeoheterodonta</taxon>
        <taxon>Unionida</taxon>
        <taxon>Unionoidea</taxon>
        <taxon>Unionidae</taxon>
        <taxon>Unioninae</taxon>
        <taxon>Sinanodonta</taxon>
    </lineage>
</organism>
<evidence type="ECO:0000259" key="2">
    <source>
        <dbReference type="Pfam" id="PF05193"/>
    </source>
</evidence>
<dbReference type="PANTHER" id="PTHR43016">
    <property type="entry name" value="PRESEQUENCE PROTEASE"/>
    <property type="match status" value="1"/>
</dbReference>
<dbReference type="FunFam" id="3.30.830.10:FF:000036">
    <property type="entry name" value="Putative zinc metalloprotease"/>
    <property type="match status" value="1"/>
</dbReference>
<dbReference type="Proteomes" id="UP001634394">
    <property type="component" value="Unassembled WGS sequence"/>
</dbReference>
<feature type="domain" description="Peptidase M16C associated" evidence="3">
    <location>
        <begin position="457"/>
        <end position="718"/>
    </location>
</feature>
<dbReference type="FunFam" id="3.30.830.10:FF:000031">
    <property type="entry name" value="Putative zinc metalloprotease"/>
    <property type="match status" value="1"/>
</dbReference>
<dbReference type="SUPFAM" id="SSF63411">
    <property type="entry name" value="LuxS/MPP-like metallohydrolase"/>
    <property type="match status" value="4"/>
</dbReference>
<name>A0ABD3WBC1_SINWO</name>